<accession>A0A369B081</accession>
<dbReference type="EMBL" id="QPJT01000014">
    <property type="protein sequence ID" value="RCX14811.1"/>
    <property type="molecule type" value="Genomic_DNA"/>
</dbReference>
<dbReference type="AlphaFoldDB" id="A0A369B081"/>
<dbReference type="CDD" id="cd16275">
    <property type="entry name" value="BaeB-like_MBL-fold"/>
    <property type="match status" value="1"/>
</dbReference>
<organism evidence="6 7">
    <name type="scientific">Anaerobacterium chartisolvens</name>
    <dbReference type="NCBI Taxonomy" id="1297424"/>
    <lineage>
        <taxon>Bacteria</taxon>
        <taxon>Bacillati</taxon>
        <taxon>Bacillota</taxon>
        <taxon>Clostridia</taxon>
        <taxon>Eubacteriales</taxon>
        <taxon>Oscillospiraceae</taxon>
        <taxon>Anaerobacterium</taxon>
    </lineage>
</organism>
<evidence type="ECO:0000313" key="7">
    <source>
        <dbReference type="Proteomes" id="UP000253034"/>
    </source>
</evidence>
<evidence type="ECO:0000256" key="3">
    <source>
        <dbReference type="ARBA" id="ARBA00022801"/>
    </source>
</evidence>
<dbReference type="InterPro" id="IPR001279">
    <property type="entry name" value="Metallo-B-lactamas"/>
</dbReference>
<proteinExistence type="predicted"/>
<dbReference type="InterPro" id="IPR036866">
    <property type="entry name" value="RibonucZ/Hydroxyglut_hydro"/>
</dbReference>
<dbReference type="InterPro" id="IPR051453">
    <property type="entry name" value="MBL_Glyoxalase_II"/>
</dbReference>
<name>A0A369B081_9FIRM</name>
<evidence type="ECO:0000256" key="1">
    <source>
        <dbReference type="ARBA" id="ARBA00001947"/>
    </source>
</evidence>
<comment type="caution">
    <text evidence="6">The sequence shown here is derived from an EMBL/GenBank/DDBJ whole genome shotgun (WGS) entry which is preliminary data.</text>
</comment>
<evidence type="ECO:0000259" key="5">
    <source>
        <dbReference type="SMART" id="SM00849"/>
    </source>
</evidence>
<keyword evidence="3 6" id="KW-0378">Hydrolase</keyword>
<dbReference type="PANTHER" id="PTHR46233:SF3">
    <property type="entry name" value="HYDROXYACYLGLUTATHIONE HYDROLASE GLOC"/>
    <property type="match status" value="1"/>
</dbReference>
<evidence type="ECO:0000256" key="4">
    <source>
        <dbReference type="ARBA" id="ARBA00022833"/>
    </source>
</evidence>
<dbReference type="RefSeq" id="WP_242987613.1">
    <property type="nucleotide sequence ID" value="NZ_QPJT01000014.1"/>
</dbReference>
<comment type="cofactor">
    <cofactor evidence="1">
        <name>Zn(2+)</name>
        <dbReference type="ChEBI" id="CHEBI:29105"/>
    </cofactor>
</comment>
<sequence length="237" mass="27606">MEGRYQIHNTYKMHETYEIYQVKASFLNIINYVYIIADRCGGNAAVVDPAWDLNGITERLENMDVELKSVLLTHSHYDHVNMVEPLLRRFNPRVYMSRKEIDFYGFRCKNLNALENYQVIDIGNIHVSCIHTPGHTAGGMCYLLPRHIFTGDTVFIEGCGACSFYGGSPEDMFESIQRLKVMLSHDICVYPGHSYGMEPGCTFGQLLEKNIYFQFSQKDHFVNFRMRKRQRHLFSFK</sequence>
<evidence type="ECO:0000313" key="6">
    <source>
        <dbReference type="EMBL" id="RCX14811.1"/>
    </source>
</evidence>
<feature type="domain" description="Metallo-beta-lactamase" evidence="5">
    <location>
        <begin position="30"/>
        <end position="193"/>
    </location>
</feature>
<dbReference type="GO" id="GO:0046872">
    <property type="term" value="F:metal ion binding"/>
    <property type="evidence" value="ECO:0007669"/>
    <property type="project" value="UniProtKB-KW"/>
</dbReference>
<dbReference type="SUPFAM" id="SSF56281">
    <property type="entry name" value="Metallo-hydrolase/oxidoreductase"/>
    <property type="match status" value="1"/>
</dbReference>
<dbReference type="PANTHER" id="PTHR46233">
    <property type="entry name" value="HYDROXYACYLGLUTATHIONE HYDROLASE GLOC"/>
    <property type="match status" value="1"/>
</dbReference>
<dbReference type="Gene3D" id="3.60.15.10">
    <property type="entry name" value="Ribonuclease Z/Hydroxyacylglutathione hydrolase-like"/>
    <property type="match status" value="1"/>
</dbReference>
<dbReference type="Proteomes" id="UP000253034">
    <property type="component" value="Unassembled WGS sequence"/>
</dbReference>
<dbReference type="SMART" id="SM00849">
    <property type="entry name" value="Lactamase_B"/>
    <property type="match status" value="1"/>
</dbReference>
<dbReference type="Pfam" id="PF00753">
    <property type="entry name" value="Lactamase_B"/>
    <property type="match status" value="1"/>
</dbReference>
<keyword evidence="4" id="KW-0862">Zinc</keyword>
<dbReference type="GO" id="GO:0016787">
    <property type="term" value="F:hydrolase activity"/>
    <property type="evidence" value="ECO:0007669"/>
    <property type="project" value="UniProtKB-KW"/>
</dbReference>
<protein>
    <submittedName>
        <fullName evidence="6">Glyoxylase-like metal-dependent hydrolase (Beta-lactamase superfamily II)</fullName>
    </submittedName>
</protein>
<reference evidence="6 7" key="1">
    <citation type="submission" date="2018-07" db="EMBL/GenBank/DDBJ databases">
        <title>Genomic Encyclopedia of Type Strains, Phase IV (KMG-IV): sequencing the most valuable type-strain genomes for metagenomic binning, comparative biology and taxonomic classification.</title>
        <authorList>
            <person name="Goeker M."/>
        </authorList>
    </citation>
    <scope>NUCLEOTIDE SEQUENCE [LARGE SCALE GENOMIC DNA]</scope>
    <source>
        <strain evidence="6 7">DSM 27016</strain>
    </source>
</reference>
<keyword evidence="7" id="KW-1185">Reference proteome</keyword>
<gene>
    <name evidence="6" type="ORF">DFR58_11445</name>
</gene>
<evidence type="ECO:0000256" key="2">
    <source>
        <dbReference type="ARBA" id="ARBA00022723"/>
    </source>
</evidence>
<keyword evidence="2" id="KW-0479">Metal-binding</keyword>